<sequence length="410" mass="44340">MAAASRSPAASPSTELELFNEDQYDDILLRLPPHRPKLLVRFALVSPAWRRILADPGFLRRYLDYHNLAPMMGYINNGGEGGDILATFVPTATTNPFRPLVPENGVDLIALDSRHGRVLFQKIRDEDSTLIVWDPVADCHDEVLLPEAAPFNDSNFTAAVLCDAPGCNHRTCHGGPFRVVVLHIDSDWTTSAFLYASASHTWSPSPAAAAALVIVDDAEPFEMATGSLLVGSNLFFFTPWGILEYQFGAMGEHLQYIDMPDMPEELIGNDDGWQAVLMPMGDEWIGFAAMHPDGNGGTRVQLWEATVGAGGVGHWVDNANIPVRGDGLRLVGAAGRCLLFCTKEDALTSLDVGTGRFRDLPMPESGAIADIVPFVSFHTPAPCQASDGDDAKDKASSSASTLRTGHGLQR</sequence>
<dbReference type="SUPFAM" id="SSF81383">
    <property type="entry name" value="F-box domain"/>
    <property type="match status" value="1"/>
</dbReference>
<dbReference type="EMBL" id="OZ075118">
    <property type="protein sequence ID" value="CAL5091701.1"/>
    <property type="molecule type" value="Genomic_DNA"/>
</dbReference>
<evidence type="ECO:0000256" key="1">
    <source>
        <dbReference type="SAM" id="MobiDB-lite"/>
    </source>
</evidence>
<accession>A0ABC9GCZ2</accession>
<protein>
    <recommendedName>
        <fullName evidence="4">F-box domain-containing protein</fullName>
    </recommendedName>
</protein>
<feature type="region of interest" description="Disordered" evidence="1">
    <location>
        <begin position="383"/>
        <end position="410"/>
    </location>
</feature>
<evidence type="ECO:0000313" key="2">
    <source>
        <dbReference type="EMBL" id="CAL5091701.1"/>
    </source>
</evidence>
<dbReference type="Proteomes" id="UP001497457">
    <property type="component" value="Chromosome 8b"/>
</dbReference>
<dbReference type="AlphaFoldDB" id="A0ABC9GCZ2"/>
<proteinExistence type="predicted"/>
<evidence type="ECO:0000313" key="3">
    <source>
        <dbReference type="Proteomes" id="UP001497457"/>
    </source>
</evidence>
<dbReference type="InterPro" id="IPR036047">
    <property type="entry name" value="F-box-like_dom_sf"/>
</dbReference>
<keyword evidence="3" id="KW-1185">Reference proteome</keyword>
<dbReference type="PANTHER" id="PTHR32133">
    <property type="entry name" value="OS07G0120400 PROTEIN"/>
    <property type="match status" value="1"/>
</dbReference>
<reference evidence="2" key="1">
    <citation type="submission" date="2024-10" db="EMBL/GenBank/DDBJ databases">
        <authorList>
            <person name="Ryan C."/>
        </authorList>
    </citation>
    <scope>NUCLEOTIDE SEQUENCE [LARGE SCALE GENOMIC DNA]</scope>
</reference>
<gene>
    <name evidence="2" type="ORF">URODEC1_LOCUS114514</name>
</gene>
<dbReference type="PANTHER" id="PTHR32133:SF366">
    <property type="entry name" value="OS07G0122900 PROTEIN"/>
    <property type="match status" value="1"/>
</dbReference>
<evidence type="ECO:0008006" key="4">
    <source>
        <dbReference type="Google" id="ProtNLM"/>
    </source>
</evidence>
<organism evidence="2 3">
    <name type="scientific">Urochloa decumbens</name>
    <dbReference type="NCBI Taxonomy" id="240449"/>
    <lineage>
        <taxon>Eukaryota</taxon>
        <taxon>Viridiplantae</taxon>
        <taxon>Streptophyta</taxon>
        <taxon>Embryophyta</taxon>
        <taxon>Tracheophyta</taxon>
        <taxon>Spermatophyta</taxon>
        <taxon>Magnoliopsida</taxon>
        <taxon>Liliopsida</taxon>
        <taxon>Poales</taxon>
        <taxon>Poaceae</taxon>
        <taxon>PACMAD clade</taxon>
        <taxon>Panicoideae</taxon>
        <taxon>Panicodae</taxon>
        <taxon>Paniceae</taxon>
        <taxon>Melinidinae</taxon>
        <taxon>Urochloa</taxon>
    </lineage>
</organism>
<name>A0ABC9GCZ2_9POAL</name>